<dbReference type="RefSeq" id="XP_045964870.1">
    <property type="nucleotide sequence ID" value="XM_046099295.1"/>
</dbReference>
<name>A0A9P9A5D5_9PEZI</name>
<reference evidence="2" key="1">
    <citation type="journal article" date="2021" name="Nat. Commun.">
        <title>Genetic determinants of endophytism in the Arabidopsis root mycobiome.</title>
        <authorList>
            <person name="Mesny F."/>
            <person name="Miyauchi S."/>
            <person name="Thiergart T."/>
            <person name="Pickel B."/>
            <person name="Atanasova L."/>
            <person name="Karlsson M."/>
            <person name="Huettel B."/>
            <person name="Barry K.W."/>
            <person name="Haridas S."/>
            <person name="Chen C."/>
            <person name="Bauer D."/>
            <person name="Andreopoulos W."/>
            <person name="Pangilinan J."/>
            <person name="LaButti K."/>
            <person name="Riley R."/>
            <person name="Lipzen A."/>
            <person name="Clum A."/>
            <person name="Drula E."/>
            <person name="Henrissat B."/>
            <person name="Kohler A."/>
            <person name="Grigoriev I.V."/>
            <person name="Martin F.M."/>
            <person name="Hacquard S."/>
        </authorList>
    </citation>
    <scope>NUCLEOTIDE SEQUENCE</scope>
    <source>
        <strain evidence="2">MPI-SDFR-AT-0073</strain>
    </source>
</reference>
<feature type="compositionally biased region" description="Polar residues" evidence="1">
    <location>
        <begin position="49"/>
        <end position="63"/>
    </location>
</feature>
<dbReference type="GeneID" id="70128187"/>
<accession>A0A9P9A5D5</accession>
<keyword evidence="3" id="KW-1185">Reference proteome</keyword>
<gene>
    <name evidence="2" type="ORF">BKA67DRAFT_530825</name>
</gene>
<feature type="compositionally biased region" description="Polar residues" evidence="1">
    <location>
        <begin position="19"/>
        <end position="35"/>
    </location>
</feature>
<dbReference type="EMBL" id="JAGPXC010000001">
    <property type="protein sequence ID" value="KAH6660739.1"/>
    <property type="molecule type" value="Genomic_DNA"/>
</dbReference>
<evidence type="ECO:0000313" key="3">
    <source>
        <dbReference type="Proteomes" id="UP000758603"/>
    </source>
</evidence>
<evidence type="ECO:0000313" key="2">
    <source>
        <dbReference type="EMBL" id="KAH6660739.1"/>
    </source>
</evidence>
<dbReference type="AlphaFoldDB" id="A0A9P9A5D5"/>
<dbReference type="Proteomes" id="UP000758603">
    <property type="component" value="Unassembled WGS sequence"/>
</dbReference>
<dbReference type="OrthoDB" id="5395727at2759"/>
<sequence length="146" mass="16354">MEATQVIEQYRPQEGINHDSLNTGTQEHVQFNNSFAPEHEESHLENPIGSPTGTTQRSSSKDYSATDEWDASKVPPSRFQQRKGSIYSTQGSRDGHVQRNKDRDNDFHETHTKLFGKVKEKVKEVAGGGDKTHRRKSSSGSSKGQI</sequence>
<feature type="region of interest" description="Disordered" evidence="1">
    <location>
        <begin position="1"/>
        <end position="146"/>
    </location>
</feature>
<comment type="caution">
    <text evidence="2">The sequence shown here is derived from an EMBL/GenBank/DDBJ whole genome shotgun (WGS) entry which is preliminary data.</text>
</comment>
<feature type="compositionally biased region" description="Basic and acidic residues" evidence="1">
    <location>
        <begin position="93"/>
        <end position="124"/>
    </location>
</feature>
<feature type="compositionally biased region" description="Polar residues" evidence="1">
    <location>
        <begin position="78"/>
        <end position="92"/>
    </location>
</feature>
<organism evidence="2 3">
    <name type="scientific">Truncatella angustata</name>
    <dbReference type="NCBI Taxonomy" id="152316"/>
    <lineage>
        <taxon>Eukaryota</taxon>
        <taxon>Fungi</taxon>
        <taxon>Dikarya</taxon>
        <taxon>Ascomycota</taxon>
        <taxon>Pezizomycotina</taxon>
        <taxon>Sordariomycetes</taxon>
        <taxon>Xylariomycetidae</taxon>
        <taxon>Amphisphaeriales</taxon>
        <taxon>Sporocadaceae</taxon>
        <taxon>Truncatella</taxon>
    </lineage>
</organism>
<protein>
    <submittedName>
        <fullName evidence="2">Uncharacterized protein</fullName>
    </submittedName>
</protein>
<proteinExistence type="predicted"/>
<evidence type="ECO:0000256" key="1">
    <source>
        <dbReference type="SAM" id="MobiDB-lite"/>
    </source>
</evidence>